<keyword evidence="7" id="KW-0677">Repeat</keyword>
<accession>A0A1W4WVW1</accession>
<dbReference type="InterPro" id="IPR017241">
    <property type="entry name" value="Toll-like_receptor"/>
</dbReference>
<dbReference type="Pfam" id="PF13855">
    <property type="entry name" value="LRR_8"/>
    <property type="match status" value="4"/>
</dbReference>
<dbReference type="GeneID" id="108736370"/>
<sequence length="847" mass="97423">MTKVFTTSHLFFVIFSTSYVFTEDLFCPPAWPTTKVQPSDTDIPALEFLGYDSESECVCRKIPKKWTVCYGSDSCYRFPRSFKIDTTLLRVKTTRISEILAGDLQSVTHLESLEIEGNFHLWRIQPGTFFNMTKLIKMSISYNTNLKVLEKETFKGLINLKELYLMKNGFTNVVDITQSLQVQFVPNLIKVSLSENEFVNIDEHAFSSMASSVIEELNLVLCQIENISSKALLPLRKLQVLRLGENNFEASTVTNLLETSIDNNVPLKMLNLYGNGFRKSPPKAMLKVLAKSNITHLCMSKNQFEIISDTTFPSNDKLEYLDLREDVILNITADGFAGMSNLKTLLLSGNKLSCIPDGVLLESLTYLDLSTNSGDSYFPSYFSLGRRRFSKMKALKLLNLSYNRINSILNESFVGLDNLEIMGLKNATVFHIQPYSFQPLRKLKILNLENNPFPTNTPLTADLFYGLDSLEVLLLGGCMISDLSDKIPIFSHLKHLHHLGLERNHLTTLSSDVFFPLSKLKSIDLTDNFLVSWEQRLFENSSSLQVVHAGHNRMSYMTEAMLNDLSNLTQIDLKGNPFNCDCYSLQPLIKWMEFHINLSVLNNTELYPNCVFSSGNTTSINVDYLKVIRNKMAKCDQLIQNFSFIPLIVIAIIITVITCITYLYRWQIKYFLFVISLRLAKRKRLLPKQKCDEQQSFHYDAFVSYSNEDREFVVKLVTMLENHEPYYKLCVYERDFQVGAIITSEVLENVAKSRKTLLIISDSYVRSHWCRWEVQIAEHYKLLEKESYDVCTDDSIILVKLGEITSSKLSSTLKYLMKTRIYLQWDSDLRKQDIFWEKLRQILAPPK</sequence>
<evidence type="ECO:0000256" key="4">
    <source>
        <dbReference type="ARBA" id="ARBA00022614"/>
    </source>
</evidence>
<feature type="chain" id="PRO_5010714497" evidence="14">
    <location>
        <begin position="23"/>
        <end position="847"/>
    </location>
</feature>
<keyword evidence="8" id="KW-0391">Immunity</keyword>
<dbReference type="SMART" id="SM00255">
    <property type="entry name" value="TIR"/>
    <property type="match status" value="1"/>
</dbReference>
<dbReference type="AlphaFoldDB" id="A0A1W4WVW1"/>
<dbReference type="Gene3D" id="3.80.10.10">
    <property type="entry name" value="Ribonuclease Inhibitor"/>
    <property type="match status" value="4"/>
</dbReference>
<evidence type="ECO:0000256" key="3">
    <source>
        <dbReference type="ARBA" id="ARBA00022588"/>
    </source>
</evidence>
<evidence type="ECO:0000313" key="17">
    <source>
        <dbReference type="RefSeq" id="XP_018324273.1"/>
    </source>
</evidence>
<dbReference type="GO" id="GO:0045087">
    <property type="term" value="P:innate immune response"/>
    <property type="evidence" value="ECO:0007669"/>
    <property type="project" value="UniProtKB-KW"/>
</dbReference>
<evidence type="ECO:0000259" key="15">
    <source>
        <dbReference type="PROSITE" id="PS50104"/>
    </source>
</evidence>
<dbReference type="KEGG" id="apln:108736370"/>
<dbReference type="PIRSF" id="PIRSF037595">
    <property type="entry name" value="Toll-like_receptor"/>
    <property type="match status" value="1"/>
</dbReference>
<dbReference type="FunFam" id="3.40.50.10140:FF:000001">
    <property type="entry name" value="Toll-like receptor 2"/>
    <property type="match status" value="1"/>
</dbReference>
<evidence type="ECO:0000256" key="5">
    <source>
        <dbReference type="ARBA" id="ARBA00022692"/>
    </source>
</evidence>
<reference evidence="17" key="1">
    <citation type="submission" date="2025-08" db="UniProtKB">
        <authorList>
            <consortium name="RefSeq"/>
        </authorList>
    </citation>
    <scope>IDENTIFICATION</scope>
    <source>
        <tissue evidence="17">Entire body</tissue>
    </source>
</reference>
<dbReference type="GO" id="GO:0004888">
    <property type="term" value="F:transmembrane signaling receptor activity"/>
    <property type="evidence" value="ECO:0007669"/>
    <property type="project" value="InterPro"/>
</dbReference>
<keyword evidence="5 13" id="KW-0812">Transmembrane</keyword>
<dbReference type="SUPFAM" id="SSF52058">
    <property type="entry name" value="L domain-like"/>
    <property type="match status" value="1"/>
</dbReference>
<evidence type="ECO:0000256" key="14">
    <source>
        <dbReference type="SAM" id="SignalP"/>
    </source>
</evidence>
<dbReference type="FunCoup" id="A0A1W4WVW1">
    <property type="interactions" value="3"/>
</dbReference>
<keyword evidence="9 13" id="KW-1133">Transmembrane helix</keyword>
<keyword evidence="11" id="KW-0675">Receptor</keyword>
<comment type="subcellular location">
    <subcellularLocation>
        <location evidence="1">Membrane</location>
        <topology evidence="1">Single-pass type I membrane protein</topology>
    </subcellularLocation>
</comment>
<feature type="signal peptide" evidence="14">
    <location>
        <begin position="1"/>
        <end position="22"/>
    </location>
</feature>
<organism evidence="16 17">
    <name type="scientific">Agrilus planipennis</name>
    <name type="common">Emerald ash borer</name>
    <name type="synonym">Agrilus marcopoli</name>
    <dbReference type="NCBI Taxonomy" id="224129"/>
    <lineage>
        <taxon>Eukaryota</taxon>
        <taxon>Metazoa</taxon>
        <taxon>Ecdysozoa</taxon>
        <taxon>Arthropoda</taxon>
        <taxon>Hexapoda</taxon>
        <taxon>Insecta</taxon>
        <taxon>Pterygota</taxon>
        <taxon>Neoptera</taxon>
        <taxon>Endopterygota</taxon>
        <taxon>Coleoptera</taxon>
        <taxon>Polyphaga</taxon>
        <taxon>Elateriformia</taxon>
        <taxon>Buprestoidea</taxon>
        <taxon>Buprestidae</taxon>
        <taxon>Agrilinae</taxon>
        <taxon>Agrilus</taxon>
    </lineage>
</organism>
<dbReference type="Pfam" id="PF01582">
    <property type="entry name" value="TIR"/>
    <property type="match status" value="1"/>
</dbReference>
<dbReference type="SMART" id="SM00369">
    <property type="entry name" value="LRR_TYP"/>
    <property type="match status" value="10"/>
</dbReference>
<name>A0A1W4WVW1_AGRPL</name>
<dbReference type="Gene3D" id="3.40.50.10140">
    <property type="entry name" value="Toll/interleukin-1 receptor homology (TIR) domain"/>
    <property type="match status" value="1"/>
</dbReference>
<evidence type="ECO:0000256" key="9">
    <source>
        <dbReference type="ARBA" id="ARBA00022989"/>
    </source>
</evidence>
<dbReference type="InterPro" id="IPR001611">
    <property type="entry name" value="Leu-rich_rpt"/>
</dbReference>
<evidence type="ECO:0000256" key="11">
    <source>
        <dbReference type="ARBA" id="ARBA00023170"/>
    </source>
</evidence>
<dbReference type="GO" id="GO:0005886">
    <property type="term" value="C:plasma membrane"/>
    <property type="evidence" value="ECO:0007669"/>
    <property type="project" value="TreeGrafter"/>
</dbReference>
<comment type="similarity">
    <text evidence="2">Belongs to the Toll-like receptor family.</text>
</comment>
<keyword evidence="10 13" id="KW-0472">Membrane</keyword>
<evidence type="ECO:0000313" key="16">
    <source>
        <dbReference type="Proteomes" id="UP000192223"/>
    </source>
</evidence>
<keyword evidence="4" id="KW-0433">Leucine-rich repeat</keyword>
<dbReference type="InParanoid" id="A0A1W4WVW1"/>
<dbReference type="SUPFAM" id="SSF52047">
    <property type="entry name" value="RNI-like"/>
    <property type="match status" value="1"/>
</dbReference>
<dbReference type="PROSITE" id="PS50104">
    <property type="entry name" value="TIR"/>
    <property type="match status" value="1"/>
</dbReference>
<dbReference type="InterPro" id="IPR035897">
    <property type="entry name" value="Toll_tir_struct_dom_sf"/>
</dbReference>
<evidence type="ECO:0000256" key="13">
    <source>
        <dbReference type="SAM" id="Phobius"/>
    </source>
</evidence>
<dbReference type="RefSeq" id="XP_018324273.1">
    <property type="nucleotide sequence ID" value="XM_018468771.2"/>
</dbReference>
<keyword evidence="3" id="KW-0399">Innate immunity</keyword>
<dbReference type="InterPro" id="IPR032675">
    <property type="entry name" value="LRR_dom_sf"/>
</dbReference>
<dbReference type="InterPro" id="IPR003591">
    <property type="entry name" value="Leu-rich_rpt_typical-subtyp"/>
</dbReference>
<proteinExistence type="inferred from homology"/>
<protein>
    <submittedName>
        <fullName evidence="17">Toll-like receptor 3</fullName>
    </submittedName>
</protein>
<keyword evidence="12" id="KW-0325">Glycoprotein</keyword>
<keyword evidence="16" id="KW-1185">Reference proteome</keyword>
<dbReference type="PROSITE" id="PS51450">
    <property type="entry name" value="LRR"/>
    <property type="match status" value="2"/>
</dbReference>
<evidence type="ECO:0000256" key="12">
    <source>
        <dbReference type="ARBA" id="ARBA00023180"/>
    </source>
</evidence>
<dbReference type="PANTHER" id="PTHR24365">
    <property type="entry name" value="TOLL-LIKE RECEPTOR"/>
    <property type="match status" value="1"/>
</dbReference>
<evidence type="ECO:0000256" key="1">
    <source>
        <dbReference type="ARBA" id="ARBA00004479"/>
    </source>
</evidence>
<dbReference type="STRING" id="224129.A0A1W4WVW1"/>
<dbReference type="InterPro" id="IPR000157">
    <property type="entry name" value="TIR_dom"/>
</dbReference>
<evidence type="ECO:0000256" key="2">
    <source>
        <dbReference type="ARBA" id="ARBA00009634"/>
    </source>
</evidence>
<evidence type="ECO:0000256" key="6">
    <source>
        <dbReference type="ARBA" id="ARBA00022729"/>
    </source>
</evidence>
<keyword evidence="6 14" id="KW-0732">Signal</keyword>
<evidence type="ECO:0000256" key="10">
    <source>
        <dbReference type="ARBA" id="ARBA00023136"/>
    </source>
</evidence>
<dbReference type="SUPFAM" id="SSF52200">
    <property type="entry name" value="Toll/Interleukin receptor TIR domain"/>
    <property type="match status" value="1"/>
</dbReference>
<feature type="transmembrane region" description="Helical" evidence="13">
    <location>
        <begin position="644"/>
        <end position="664"/>
    </location>
</feature>
<gene>
    <name evidence="17" type="primary">LOC108736370</name>
</gene>
<evidence type="ECO:0000256" key="7">
    <source>
        <dbReference type="ARBA" id="ARBA00022737"/>
    </source>
</evidence>
<dbReference type="Proteomes" id="UP000192223">
    <property type="component" value="Unplaced"/>
</dbReference>
<evidence type="ECO:0000256" key="8">
    <source>
        <dbReference type="ARBA" id="ARBA00022859"/>
    </source>
</evidence>
<dbReference type="PANTHER" id="PTHR24365:SF530">
    <property type="entry name" value="MSTPROX-RELATED"/>
    <property type="match status" value="1"/>
</dbReference>
<feature type="domain" description="TIR" evidence="15">
    <location>
        <begin position="697"/>
        <end position="843"/>
    </location>
</feature>
<dbReference type="OrthoDB" id="6160824at2759"/>
<dbReference type="GO" id="GO:0002224">
    <property type="term" value="P:toll-like receptor signaling pathway"/>
    <property type="evidence" value="ECO:0007669"/>
    <property type="project" value="InterPro"/>
</dbReference>